<feature type="region of interest" description="Disordered" evidence="1">
    <location>
        <begin position="70"/>
        <end position="91"/>
    </location>
</feature>
<sequence>MRYRGADREMQELAKEGSQHMYQLVEELPTIENHTTLFDPAVSMFVHVYENGVATMLSRNILAARFKQNSDPDEALTPTPVSNLSTQYPDR</sequence>
<dbReference type="Proteomes" id="UP000688947">
    <property type="component" value="Unassembled WGS sequence"/>
</dbReference>
<accession>A0A8T1TQ26</accession>
<dbReference type="EMBL" id="JAENGZ010001732">
    <property type="protein sequence ID" value="KAG6946485.1"/>
    <property type="molecule type" value="Genomic_DNA"/>
</dbReference>
<proteinExistence type="predicted"/>
<dbReference type="AlphaFoldDB" id="A0A8T1TQ26"/>
<comment type="caution">
    <text evidence="2">The sequence shown here is derived from an EMBL/GenBank/DDBJ whole genome shotgun (WGS) entry which is preliminary data.</text>
</comment>
<feature type="compositionally biased region" description="Polar residues" evidence="1">
    <location>
        <begin position="79"/>
        <end position="91"/>
    </location>
</feature>
<reference evidence="2" key="1">
    <citation type="submission" date="2021-01" db="EMBL/GenBank/DDBJ databases">
        <title>Phytophthora aleatoria, a newly-described species from Pinus radiata is distinct from Phytophthora cactorum isolates based on comparative genomics.</title>
        <authorList>
            <person name="Mcdougal R."/>
            <person name="Panda P."/>
            <person name="Williams N."/>
            <person name="Studholme D.J."/>
        </authorList>
    </citation>
    <scope>NUCLEOTIDE SEQUENCE</scope>
    <source>
        <strain evidence="2">NZFS 3830</strain>
    </source>
</reference>
<organism evidence="2 3">
    <name type="scientific">Phytophthora cactorum</name>
    <dbReference type="NCBI Taxonomy" id="29920"/>
    <lineage>
        <taxon>Eukaryota</taxon>
        <taxon>Sar</taxon>
        <taxon>Stramenopiles</taxon>
        <taxon>Oomycota</taxon>
        <taxon>Peronosporomycetes</taxon>
        <taxon>Peronosporales</taxon>
        <taxon>Peronosporaceae</taxon>
        <taxon>Phytophthora</taxon>
    </lineage>
</organism>
<gene>
    <name evidence="2" type="ORF">JG687_00016678</name>
</gene>
<evidence type="ECO:0000313" key="2">
    <source>
        <dbReference type="EMBL" id="KAG6946485.1"/>
    </source>
</evidence>
<name>A0A8T1TQ26_9STRA</name>
<protein>
    <submittedName>
        <fullName evidence="2">Uncharacterized protein</fullName>
    </submittedName>
</protein>
<evidence type="ECO:0000256" key="1">
    <source>
        <dbReference type="SAM" id="MobiDB-lite"/>
    </source>
</evidence>
<evidence type="ECO:0000313" key="3">
    <source>
        <dbReference type="Proteomes" id="UP000688947"/>
    </source>
</evidence>